<feature type="region of interest" description="Disordered" evidence="1">
    <location>
        <begin position="272"/>
        <end position="293"/>
    </location>
</feature>
<name>A0A5B1LFI1_9ACTN</name>
<evidence type="ECO:0008006" key="4">
    <source>
        <dbReference type="Google" id="ProtNLM"/>
    </source>
</evidence>
<gene>
    <name evidence="2" type="ORF">F0U44_10725</name>
</gene>
<feature type="region of interest" description="Disordered" evidence="1">
    <location>
        <begin position="369"/>
        <end position="411"/>
    </location>
</feature>
<comment type="caution">
    <text evidence="2">The sequence shown here is derived from an EMBL/GenBank/DDBJ whole genome shotgun (WGS) entry which is preliminary data.</text>
</comment>
<dbReference type="EMBL" id="VUJV01000003">
    <property type="protein sequence ID" value="KAA1418938.1"/>
    <property type="molecule type" value="Genomic_DNA"/>
</dbReference>
<dbReference type="RefSeq" id="WP_223163642.1">
    <property type="nucleotide sequence ID" value="NZ_VUJV01000003.1"/>
</dbReference>
<evidence type="ECO:0000256" key="1">
    <source>
        <dbReference type="SAM" id="MobiDB-lite"/>
    </source>
</evidence>
<organism evidence="2 3">
    <name type="scientific">Nocardioides humilatus</name>
    <dbReference type="NCBI Taxonomy" id="2607660"/>
    <lineage>
        <taxon>Bacteria</taxon>
        <taxon>Bacillati</taxon>
        <taxon>Actinomycetota</taxon>
        <taxon>Actinomycetes</taxon>
        <taxon>Propionibacteriales</taxon>
        <taxon>Nocardioidaceae</taxon>
        <taxon>Nocardioides</taxon>
    </lineage>
</organism>
<dbReference type="Proteomes" id="UP000325003">
    <property type="component" value="Unassembled WGS sequence"/>
</dbReference>
<keyword evidence="3" id="KW-1185">Reference proteome</keyword>
<sequence>MTNMTYDDLTSLDSTATLAAVESRVRARRAGDVEDMELVLHWCDLHSGDPQAEPGAAPKRKGGNYLRQIGGDGTPKVADLSFAELAMARRAGEVSTSNFAADALDLRHRMPLLGAAVLRLEIDQWLWRKIVRLTRKLSNDRVGLVDAAVAAAVHQSPGRLIELAEAKVIEADPDLHRAKLEEDARSTGVWLNRVRPGEITDDDGEPATRRITAKVSAGTGVRADENVDDLAEVIFDNTETDADGDRPSFADCRLQAFEMLMTNPHQAAAFLSSIDPDPSVDPEPEPVKPRRKRKPATITIFVTDKVLCGQVPGVARVEDYGPVLAAQLPELFEGRDVVVQPVIDLSTVKAVNSYEHPAAVKQRTLLRTGGDVFPHSTSRSTARLDHDHPTPYDPKGPPGQTGDHNDGPLTRRHHRAKTHLTYECRQIGLGAYRWISPHGLARSVTRLGTRDIEILRDPGGRAIGEIYGSPGFELLL</sequence>
<protein>
    <recommendedName>
        <fullName evidence="4">DUF222 domain-containing protein</fullName>
    </recommendedName>
</protein>
<proteinExistence type="predicted"/>
<reference evidence="2 3" key="1">
    <citation type="submission" date="2019-09" db="EMBL/GenBank/DDBJ databases">
        <title>Nocardioides panacisoli sp. nov., isolated from the soil of a ginseng field.</title>
        <authorList>
            <person name="Cho C."/>
        </authorList>
    </citation>
    <scope>NUCLEOTIDE SEQUENCE [LARGE SCALE GENOMIC DNA]</scope>
    <source>
        <strain evidence="2 3">BN130099</strain>
    </source>
</reference>
<accession>A0A5B1LFI1</accession>
<reference evidence="2 3" key="2">
    <citation type="submission" date="2019-09" db="EMBL/GenBank/DDBJ databases">
        <authorList>
            <person name="Jin C."/>
        </authorList>
    </citation>
    <scope>NUCLEOTIDE SEQUENCE [LARGE SCALE GENOMIC DNA]</scope>
    <source>
        <strain evidence="2 3">BN130099</strain>
    </source>
</reference>
<evidence type="ECO:0000313" key="3">
    <source>
        <dbReference type="Proteomes" id="UP000325003"/>
    </source>
</evidence>
<dbReference type="AlphaFoldDB" id="A0A5B1LFI1"/>
<evidence type="ECO:0000313" key="2">
    <source>
        <dbReference type="EMBL" id="KAA1418938.1"/>
    </source>
</evidence>